<dbReference type="GO" id="GO:0046872">
    <property type="term" value="F:metal ion binding"/>
    <property type="evidence" value="ECO:0007669"/>
    <property type="project" value="UniProtKB-KW"/>
</dbReference>
<keyword evidence="6" id="KW-1185">Reference proteome</keyword>
<keyword evidence="1" id="KW-0479">Metal-binding</keyword>
<accession>A0A1M7SPX0</accession>
<evidence type="ECO:0000256" key="1">
    <source>
        <dbReference type="PIRSR" id="PIRSR015244-50"/>
    </source>
</evidence>
<evidence type="ECO:0000259" key="2">
    <source>
        <dbReference type="Pfam" id="PF09940"/>
    </source>
</evidence>
<dbReference type="Gene3D" id="1.10.10.10">
    <property type="entry name" value="Winged helix-like DNA-binding domain superfamily/Winged helix DNA-binding domain"/>
    <property type="match status" value="1"/>
</dbReference>
<dbReference type="SUPFAM" id="SSF53187">
    <property type="entry name" value="Zn-dependent exopeptidases"/>
    <property type="match status" value="1"/>
</dbReference>
<evidence type="ECO:0000259" key="4">
    <source>
        <dbReference type="Pfam" id="PF16254"/>
    </source>
</evidence>
<feature type="domain" description="DUF4910" evidence="4">
    <location>
        <begin position="23"/>
        <end position="358"/>
    </location>
</feature>
<keyword evidence="1" id="KW-0862">Zinc</keyword>
<comment type="cofactor">
    <cofactor evidence="1">
        <name>Zn(2+)</name>
        <dbReference type="ChEBI" id="CHEBI:29105"/>
    </cofactor>
    <text evidence="1">Binds 1 zinc ion per subunit.</text>
</comment>
<dbReference type="InterPro" id="IPR012353">
    <property type="entry name" value="UCP015244"/>
</dbReference>
<evidence type="ECO:0000313" key="6">
    <source>
        <dbReference type="Proteomes" id="UP000184096"/>
    </source>
</evidence>
<feature type="binding site" evidence="1">
    <location>
        <position position="192"/>
    </location>
    <ligand>
        <name>Zn(2+)</name>
        <dbReference type="ChEBI" id="CHEBI:29105"/>
    </ligand>
</feature>
<name>A0A1M7SPX0_9BRAD</name>
<dbReference type="InterPro" id="IPR036388">
    <property type="entry name" value="WH-like_DNA-bd_sf"/>
</dbReference>
<evidence type="ECO:0000259" key="3">
    <source>
        <dbReference type="Pfam" id="PF16221"/>
    </source>
</evidence>
<dbReference type="Pfam" id="PF09940">
    <property type="entry name" value="DUF2172"/>
    <property type="match status" value="1"/>
</dbReference>
<feature type="binding site" evidence="1">
    <location>
        <position position="198"/>
    </location>
    <ligand>
        <name>Zn(2+)</name>
        <dbReference type="ChEBI" id="CHEBI:29105"/>
    </ligand>
</feature>
<keyword evidence="5" id="KW-0031">Aminopeptidase</keyword>
<dbReference type="Pfam" id="PF16221">
    <property type="entry name" value="HTH_47"/>
    <property type="match status" value="1"/>
</dbReference>
<feature type="binding site" evidence="1">
    <location>
        <position position="328"/>
    </location>
    <ligand>
        <name>Zn(2+)</name>
        <dbReference type="ChEBI" id="CHEBI:29105"/>
    </ligand>
</feature>
<dbReference type="Proteomes" id="UP000184096">
    <property type="component" value="Chromosome I"/>
</dbReference>
<evidence type="ECO:0000313" key="5">
    <source>
        <dbReference type="EMBL" id="SHN60583.1"/>
    </source>
</evidence>
<reference evidence="6" key="1">
    <citation type="submission" date="2016-11" db="EMBL/GenBank/DDBJ databases">
        <authorList>
            <person name="Varghese N."/>
            <person name="Submissions S."/>
        </authorList>
    </citation>
    <scope>NUCLEOTIDE SEQUENCE [LARGE SCALE GENOMIC DNA]</scope>
    <source>
        <strain evidence="6">GAS401</strain>
    </source>
</reference>
<feature type="domain" description="DUF2172" evidence="2">
    <location>
        <begin position="72"/>
        <end position="163"/>
    </location>
</feature>
<dbReference type="InterPro" id="IPR032610">
    <property type="entry name" value="DUF2172"/>
</dbReference>
<dbReference type="Gene3D" id="3.50.30.90">
    <property type="match status" value="1"/>
</dbReference>
<dbReference type="InterPro" id="IPR032622">
    <property type="entry name" value="UCP01524_HTH"/>
</dbReference>
<keyword evidence="5" id="KW-0378">Hydrolase</keyword>
<proteinExistence type="predicted"/>
<dbReference type="PIRSF" id="PIRSF015244">
    <property type="entry name" value="UCP015244"/>
    <property type="match status" value="1"/>
</dbReference>
<dbReference type="Pfam" id="PF16254">
    <property type="entry name" value="DUF4910"/>
    <property type="match status" value="1"/>
</dbReference>
<dbReference type="EMBL" id="LT670849">
    <property type="protein sequence ID" value="SHN60583.1"/>
    <property type="molecule type" value="Genomic_DNA"/>
</dbReference>
<dbReference type="AlphaFoldDB" id="A0A1M7SPX0"/>
<gene>
    <name evidence="5" type="ORF">SAMN05444170_0016</name>
</gene>
<sequence length="439" mass="49021">MNWVPDQGREVSTKPEAGASMLRLAEELFPICRSITGNGVRQTLQILSRFIPLQVAEVPSGTAALDWTVPREWNVRAAYIAKLDGTRVIDFEQNNLHVLQYSTPLDRIVPLDELRNHLHTLPEHPDWIPYRTSYYSETWGLCLTHHQLEALTDEEYRVVIDSTLADGHLTYAECIIKGEIDREVLLSCHICHPSLANDNLSAIVVATMLAQHLRNAKPRHTYRFVFIPGTIGSLTWLSRNERKLGLIDHGLVLSCLGDSGHINYKQSRRGNSSIDRIVAHVLRTEPGDHRITPFVPYGYDERQYCSPGFNLPVGCLMRSPNGEYPEYHSSGDNLSLLRPESLAHSLAVLKRIVEVIDGDVTYRSCNAKGEPQLGRRGLWGGLGGLRSAGYDQMALLWVLNLADGQHSLLDMAERSGLPFSSIRAAADALVNAELLEPVV</sequence>
<organism evidence="5 6">
    <name type="scientific">Bradyrhizobium erythrophlei</name>
    <dbReference type="NCBI Taxonomy" id="1437360"/>
    <lineage>
        <taxon>Bacteria</taxon>
        <taxon>Pseudomonadati</taxon>
        <taxon>Pseudomonadota</taxon>
        <taxon>Alphaproteobacteria</taxon>
        <taxon>Hyphomicrobiales</taxon>
        <taxon>Nitrobacteraceae</taxon>
        <taxon>Bradyrhizobium</taxon>
    </lineage>
</organism>
<keyword evidence="5" id="KW-0645">Protease</keyword>
<dbReference type="Gene3D" id="3.40.630.10">
    <property type="entry name" value="Zn peptidases"/>
    <property type="match status" value="1"/>
</dbReference>
<dbReference type="InterPro" id="IPR032589">
    <property type="entry name" value="DUF4910"/>
</dbReference>
<dbReference type="GO" id="GO:0004177">
    <property type="term" value="F:aminopeptidase activity"/>
    <property type="evidence" value="ECO:0007669"/>
    <property type="project" value="UniProtKB-KW"/>
</dbReference>
<protein>
    <submittedName>
        <fullName evidence="5">Aminopeptidase-like domain-containing protein</fullName>
    </submittedName>
</protein>
<feature type="domain" description="UCP01524 winged helix-turn-helix" evidence="3">
    <location>
        <begin position="361"/>
        <end position="436"/>
    </location>
</feature>